<dbReference type="RefSeq" id="WP_377773176.1">
    <property type="nucleotide sequence ID" value="NZ_JBHUHO010000032.1"/>
</dbReference>
<evidence type="ECO:0000256" key="2">
    <source>
        <dbReference type="ARBA" id="ARBA00022490"/>
    </source>
</evidence>
<keyword evidence="6 9" id="KW-0238">DNA-binding</keyword>
<comment type="subcellular location">
    <subcellularLocation>
        <location evidence="1">Cytoplasm</location>
    </subcellularLocation>
</comment>
<evidence type="ECO:0000256" key="9">
    <source>
        <dbReference type="PROSITE-ProRule" id="PRU01248"/>
    </source>
</evidence>
<dbReference type="Gene3D" id="1.10.150.130">
    <property type="match status" value="1"/>
</dbReference>
<keyword evidence="5" id="KW-0229">DNA integration</keyword>
<dbReference type="Proteomes" id="UP001597362">
    <property type="component" value="Unassembled WGS sequence"/>
</dbReference>
<evidence type="ECO:0000259" key="10">
    <source>
        <dbReference type="PROSITE" id="PS51898"/>
    </source>
</evidence>
<dbReference type="InterPro" id="IPR011010">
    <property type="entry name" value="DNA_brk_join_enz"/>
</dbReference>
<evidence type="ECO:0000256" key="6">
    <source>
        <dbReference type="ARBA" id="ARBA00023125"/>
    </source>
</evidence>
<evidence type="ECO:0000313" key="12">
    <source>
        <dbReference type="EMBL" id="MFD2116708.1"/>
    </source>
</evidence>
<comment type="caution">
    <text evidence="12">The sequence shown here is derived from an EMBL/GenBank/DDBJ whole genome shotgun (WGS) entry which is preliminary data.</text>
</comment>
<dbReference type="EMBL" id="JBHUHO010000032">
    <property type="protein sequence ID" value="MFD2116708.1"/>
    <property type="molecule type" value="Genomic_DNA"/>
</dbReference>
<feature type="domain" description="Core-binding (CB)" evidence="11">
    <location>
        <begin position="1"/>
        <end position="90"/>
    </location>
</feature>
<keyword evidence="7" id="KW-0233">DNA recombination</keyword>
<evidence type="ECO:0000256" key="8">
    <source>
        <dbReference type="ARBA" id="ARBA00023306"/>
    </source>
</evidence>
<keyword evidence="13" id="KW-1185">Reference proteome</keyword>
<evidence type="ECO:0000256" key="5">
    <source>
        <dbReference type="ARBA" id="ARBA00022908"/>
    </source>
</evidence>
<dbReference type="InterPro" id="IPR010998">
    <property type="entry name" value="Integrase_recombinase_N"/>
</dbReference>
<dbReference type="PROSITE" id="PS51898">
    <property type="entry name" value="TYR_RECOMBINASE"/>
    <property type="match status" value="1"/>
</dbReference>
<dbReference type="InterPro" id="IPR002104">
    <property type="entry name" value="Integrase_catalytic"/>
</dbReference>
<dbReference type="SUPFAM" id="SSF56349">
    <property type="entry name" value="DNA breaking-rejoining enzymes"/>
    <property type="match status" value="1"/>
</dbReference>
<evidence type="ECO:0000256" key="1">
    <source>
        <dbReference type="ARBA" id="ARBA00004496"/>
    </source>
</evidence>
<dbReference type="PANTHER" id="PTHR30349">
    <property type="entry name" value="PHAGE INTEGRASE-RELATED"/>
    <property type="match status" value="1"/>
</dbReference>
<organism evidence="12 13">
    <name type="scientific">Paenibacillus yanchengensis</name>
    <dbReference type="NCBI Taxonomy" id="2035833"/>
    <lineage>
        <taxon>Bacteria</taxon>
        <taxon>Bacillati</taxon>
        <taxon>Bacillota</taxon>
        <taxon>Bacilli</taxon>
        <taxon>Bacillales</taxon>
        <taxon>Paenibacillaceae</taxon>
        <taxon>Paenibacillus</taxon>
    </lineage>
</organism>
<keyword evidence="3" id="KW-0132">Cell division</keyword>
<dbReference type="Pfam" id="PF02899">
    <property type="entry name" value="Phage_int_SAM_1"/>
    <property type="match status" value="1"/>
</dbReference>
<reference evidence="13" key="1">
    <citation type="journal article" date="2019" name="Int. J. Syst. Evol. Microbiol.">
        <title>The Global Catalogue of Microorganisms (GCM) 10K type strain sequencing project: providing services to taxonomists for standard genome sequencing and annotation.</title>
        <authorList>
            <consortium name="The Broad Institute Genomics Platform"/>
            <consortium name="The Broad Institute Genome Sequencing Center for Infectious Disease"/>
            <person name="Wu L."/>
            <person name="Ma J."/>
        </authorList>
    </citation>
    <scope>NUCLEOTIDE SEQUENCE [LARGE SCALE GENOMIC DNA]</scope>
    <source>
        <strain evidence="13">GH52</strain>
    </source>
</reference>
<dbReference type="Gene3D" id="1.10.443.10">
    <property type="entry name" value="Intergrase catalytic core"/>
    <property type="match status" value="1"/>
</dbReference>
<accession>A0ABW4YM16</accession>
<gene>
    <name evidence="12" type="ORF">ACFSJH_13350</name>
</gene>
<dbReference type="InterPro" id="IPR050090">
    <property type="entry name" value="Tyrosine_recombinase_XerCD"/>
</dbReference>
<proteinExistence type="predicted"/>
<evidence type="ECO:0000259" key="11">
    <source>
        <dbReference type="PROSITE" id="PS51900"/>
    </source>
</evidence>
<dbReference type="PROSITE" id="PS51900">
    <property type="entry name" value="CB"/>
    <property type="match status" value="1"/>
</dbReference>
<dbReference type="InterPro" id="IPR044068">
    <property type="entry name" value="CB"/>
</dbReference>
<evidence type="ECO:0000256" key="3">
    <source>
        <dbReference type="ARBA" id="ARBA00022618"/>
    </source>
</evidence>
<dbReference type="PANTHER" id="PTHR30349:SF77">
    <property type="entry name" value="TYROSINE RECOMBINASE XERC"/>
    <property type="match status" value="1"/>
</dbReference>
<evidence type="ECO:0000256" key="7">
    <source>
        <dbReference type="ARBA" id="ARBA00023172"/>
    </source>
</evidence>
<evidence type="ECO:0000256" key="4">
    <source>
        <dbReference type="ARBA" id="ARBA00022829"/>
    </source>
</evidence>
<dbReference type="InterPro" id="IPR013762">
    <property type="entry name" value="Integrase-like_cat_sf"/>
</dbReference>
<keyword evidence="4" id="KW-0159">Chromosome partition</keyword>
<keyword evidence="2" id="KW-0963">Cytoplasm</keyword>
<protein>
    <submittedName>
        <fullName evidence="12">Tyrosine-type recombinase/integrase</fullName>
    </submittedName>
</protein>
<evidence type="ECO:0000313" key="13">
    <source>
        <dbReference type="Proteomes" id="UP001597362"/>
    </source>
</evidence>
<feature type="domain" description="Tyr recombinase" evidence="10">
    <location>
        <begin position="112"/>
        <end position="298"/>
    </location>
</feature>
<dbReference type="Pfam" id="PF00589">
    <property type="entry name" value="Phage_integrase"/>
    <property type="match status" value="1"/>
</dbReference>
<dbReference type="InterPro" id="IPR004107">
    <property type="entry name" value="Integrase_SAM-like_N"/>
</dbReference>
<sequence length="317" mass="36735">MNNTDVLEQYDRELKLFSIYMKDREYSTATQLGYMHDIKHFLNGLDGKPVTEVNDIDVLQHLTEIRVSGAGARYRNRCQSAIRLFYKVLVRFKVSTSNPAMDIEKAKVEKNRQPTYLQKQFLDACLQFVESKYVMRDVAIIALMAYAGLRVSEVARLNIMDIDFLEGRIGVLGKGEKWRYIPLPEELQQLLDLALQQRIEPRNKRDEHAFFISQFGRRISNRMVQTIADKTFATLIEHYPQFKGQALSAHKLRHSFATDLLRNGADLRTVQELLGHEDISTTQIYTHVMDEAKQAAMSKVRPTLPSFVHQRIKEEKV</sequence>
<keyword evidence="8" id="KW-0131">Cell cycle</keyword>
<name>A0ABW4YM16_9BACL</name>